<feature type="domain" description="Pyridoxamine 5'-phosphate oxidase N-terminal" evidence="1">
    <location>
        <begin position="173"/>
        <end position="281"/>
    </location>
</feature>
<name>A0A679IQ23_9HYPH</name>
<dbReference type="PANTHER" id="PTHR42815">
    <property type="entry name" value="FAD-BINDING, PUTATIVE (AFU_ORTHOLOGUE AFUA_6G07600)-RELATED"/>
    <property type="match status" value="1"/>
</dbReference>
<sequence>MSPSDHYSASPWHPGEIAIQDHAGVAERMAEIGPRVIRDRMIEQHRDFFRHLPFVVLGAVDPEGDVWATIRTGEPGFLDAPDPVRLRVRAAAEPGDPAEAGLTEGAAVGLLGIDLATRRRNRLNGIVQRREGDGFEVRVQQSFGNCPQYIHVRQGAERPRNPVAAAPETGHGLDESARALIAGADTVFVATYAEGEDGDRQVDVSHRGGPAGFMRIGEDGVLTVPDYSGNRFFNTLGNIRANPRAGLAIIDFTNGDLLQMTGRAEVLLDSPEIARFPGAERLWRFAPRTFVRRAGAVPLW</sequence>
<dbReference type="InterPro" id="IPR011576">
    <property type="entry name" value="Pyridox_Oxase_N"/>
</dbReference>
<dbReference type="Pfam" id="PF01243">
    <property type="entry name" value="PNPOx_N"/>
    <property type="match status" value="1"/>
</dbReference>
<dbReference type="PANTHER" id="PTHR42815:SF2">
    <property type="entry name" value="FAD-BINDING, PUTATIVE (AFU_ORTHOLOGUE AFUA_6G07600)-RELATED"/>
    <property type="match status" value="1"/>
</dbReference>
<dbReference type="InterPro" id="IPR012349">
    <property type="entry name" value="Split_barrel_FMN-bd"/>
</dbReference>
<evidence type="ECO:0000259" key="1">
    <source>
        <dbReference type="Pfam" id="PF01243"/>
    </source>
</evidence>
<evidence type="ECO:0000313" key="2">
    <source>
        <dbReference type="EMBL" id="CAA2102112.1"/>
    </source>
</evidence>
<dbReference type="EMBL" id="LR743504">
    <property type="protein sequence ID" value="CAA2102112.1"/>
    <property type="molecule type" value="Genomic_DNA"/>
</dbReference>
<dbReference type="AlphaFoldDB" id="A0A679IQ23"/>
<proteinExistence type="predicted"/>
<dbReference type="Gene3D" id="2.30.110.10">
    <property type="entry name" value="Electron Transport, Fmn-binding Protein, Chain A"/>
    <property type="match status" value="1"/>
</dbReference>
<organism evidence="2">
    <name type="scientific">Methylobacterium bullatum</name>
    <dbReference type="NCBI Taxonomy" id="570505"/>
    <lineage>
        <taxon>Bacteria</taxon>
        <taxon>Pseudomonadati</taxon>
        <taxon>Pseudomonadota</taxon>
        <taxon>Alphaproteobacteria</taxon>
        <taxon>Hyphomicrobiales</taxon>
        <taxon>Methylobacteriaceae</taxon>
        <taxon>Methylobacterium</taxon>
    </lineage>
</organism>
<accession>A0A679IQ23</accession>
<gene>
    <name evidence="2" type="ORF">MBUL_01520</name>
</gene>
<protein>
    <recommendedName>
        <fullName evidence="1">Pyridoxamine 5'-phosphate oxidase N-terminal domain-containing protein</fullName>
    </recommendedName>
</protein>
<dbReference type="SUPFAM" id="SSF50475">
    <property type="entry name" value="FMN-binding split barrel"/>
    <property type="match status" value="1"/>
</dbReference>
<reference evidence="2" key="1">
    <citation type="submission" date="2019-12" db="EMBL/GenBank/DDBJ databases">
        <authorList>
            <person name="Cremers G."/>
        </authorList>
    </citation>
    <scope>NUCLEOTIDE SEQUENCE</scope>
    <source>
        <strain evidence="2">Mbul1</strain>
    </source>
</reference>